<feature type="compositionally biased region" description="Pro residues" evidence="1">
    <location>
        <begin position="1"/>
        <end position="25"/>
    </location>
</feature>
<evidence type="ECO:0000313" key="4">
    <source>
        <dbReference type="EMBL" id="MDV7293577.1"/>
    </source>
</evidence>
<keyword evidence="2" id="KW-0812">Transmembrane</keyword>
<dbReference type="EMBL" id="JAWLVV010000029">
    <property type="protein sequence ID" value="MDV7293577.1"/>
    <property type="molecule type" value="Genomic_DNA"/>
</dbReference>
<proteinExistence type="predicted"/>
<feature type="domain" description="PknH-like extracellular" evidence="3">
    <location>
        <begin position="65"/>
        <end position="258"/>
    </location>
</feature>
<organism evidence="4 5">
    <name type="scientific">Mycolicibacterium fortuitum</name>
    <name type="common">Mycobacterium fortuitum</name>
    <dbReference type="NCBI Taxonomy" id="1766"/>
    <lineage>
        <taxon>Bacteria</taxon>
        <taxon>Bacillati</taxon>
        <taxon>Actinomycetota</taxon>
        <taxon>Actinomycetes</taxon>
        <taxon>Mycobacteriales</taxon>
        <taxon>Mycobacteriaceae</taxon>
        <taxon>Mycolicibacterium</taxon>
    </lineage>
</organism>
<dbReference type="InterPro" id="IPR038232">
    <property type="entry name" value="PknH-like_Extracell_sf"/>
</dbReference>
<protein>
    <submittedName>
        <fullName evidence="4">Sensor domain-containing protein</fullName>
    </submittedName>
</protein>
<dbReference type="RefSeq" id="WP_081104723.1">
    <property type="nucleotide sequence ID" value="NZ_JACKTK010000064.1"/>
</dbReference>
<evidence type="ECO:0000256" key="2">
    <source>
        <dbReference type="SAM" id="Phobius"/>
    </source>
</evidence>
<dbReference type="Gene3D" id="3.40.1000.70">
    <property type="entry name" value="PknH-like extracellular domain"/>
    <property type="match status" value="1"/>
</dbReference>
<keyword evidence="2" id="KW-1133">Transmembrane helix</keyword>
<feature type="region of interest" description="Disordered" evidence="1">
    <location>
        <begin position="1"/>
        <end position="28"/>
    </location>
</feature>
<dbReference type="AlphaFoldDB" id="A0AAE5AF51"/>
<sequence>MTYPPQSPWPAQQPPWPPVPMPQAAPAPRRGNKTVAWVILGVVVCALLVAGLMFFLGTGEQTKTVKDSALQRTLLTPAEAGNILHTGTLVGDPNFDDGAVQSTWDTERGNDPCVIGDPATAGWYEDTGSTAVRRQSLESAEGNETGPDVFFDQAVIGYPDTDAARKVVEDIRGKWQQCVGKDVTQTLPGEEPWPWHIGDVSESDGVVLGSATDLSDDADGWVCHFSMAPRHNVVVEIQVCGSTADADSVAQLTAKLSQKVDTAAESHKSRNRHFRFGRHH</sequence>
<evidence type="ECO:0000259" key="3">
    <source>
        <dbReference type="Pfam" id="PF14032"/>
    </source>
</evidence>
<gene>
    <name evidence="4" type="ORF">R4485_25835</name>
</gene>
<name>A0AAE5AF51_MYCFO</name>
<dbReference type="Proteomes" id="UP001186041">
    <property type="component" value="Unassembled WGS sequence"/>
</dbReference>
<dbReference type="Pfam" id="PF14032">
    <property type="entry name" value="PknH_C"/>
    <property type="match status" value="1"/>
</dbReference>
<reference evidence="4" key="1">
    <citation type="submission" date="2023-10" db="EMBL/GenBank/DDBJ databases">
        <title>Mycolicibacterium fortuitum clinical isolates causing pulmonary infections in humans.</title>
        <authorList>
            <person name="Mejia-Ponce P.M."/>
            <person name="Zenteno-Cuevas R."/>
            <person name="Licona-Cassani C."/>
        </authorList>
    </citation>
    <scope>NUCLEOTIDE SEQUENCE</scope>
    <source>
        <strain evidence="4">M8</strain>
    </source>
</reference>
<evidence type="ECO:0000313" key="5">
    <source>
        <dbReference type="Proteomes" id="UP001186041"/>
    </source>
</evidence>
<keyword evidence="2" id="KW-0472">Membrane</keyword>
<evidence type="ECO:0000256" key="1">
    <source>
        <dbReference type="SAM" id="MobiDB-lite"/>
    </source>
</evidence>
<feature type="transmembrane region" description="Helical" evidence="2">
    <location>
        <begin position="35"/>
        <end position="56"/>
    </location>
</feature>
<accession>A0AAE5AF51</accession>
<comment type="caution">
    <text evidence="4">The sequence shown here is derived from an EMBL/GenBank/DDBJ whole genome shotgun (WGS) entry which is preliminary data.</text>
</comment>
<dbReference type="InterPro" id="IPR026954">
    <property type="entry name" value="PknH-like_Extracell"/>
</dbReference>